<gene>
    <name evidence="9" type="ORF">L1049_026124</name>
</gene>
<evidence type="ECO:0000256" key="5">
    <source>
        <dbReference type="ARBA" id="ARBA00023136"/>
    </source>
</evidence>
<evidence type="ECO:0000256" key="4">
    <source>
        <dbReference type="ARBA" id="ARBA00022833"/>
    </source>
</evidence>
<feature type="transmembrane region" description="Helical" evidence="7">
    <location>
        <begin position="80"/>
        <end position="99"/>
    </location>
</feature>
<evidence type="ECO:0000256" key="3">
    <source>
        <dbReference type="ARBA" id="ARBA00022771"/>
    </source>
</evidence>
<comment type="subcellular location">
    <subcellularLocation>
        <location evidence="1">Membrane</location>
    </subcellularLocation>
</comment>
<keyword evidence="10" id="KW-1185">Reference proteome</keyword>
<reference evidence="9 10" key="1">
    <citation type="journal article" date="2024" name="Plant J.">
        <title>Genome sequences and population genomics reveal climatic adaptation and genomic divergence between two closely related sweetgum species.</title>
        <authorList>
            <person name="Xu W.Q."/>
            <person name="Ren C.Q."/>
            <person name="Zhang X.Y."/>
            <person name="Comes H.P."/>
            <person name="Liu X.H."/>
            <person name="Li Y.G."/>
            <person name="Kettle C.J."/>
            <person name="Jalonen R."/>
            <person name="Gaisberger H."/>
            <person name="Ma Y.Z."/>
            <person name="Qiu Y.X."/>
        </authorList>
    </citation>
    <scope>NUCLEOTIDE SEQUENCE [LARGE SCALE GENOMIC DNA]</scope>
    <source>
        <strain evidence="9">Hangzhou</strain>
    </source>
</reference>
<evidence type="ECO:0000256" key="2">
    <source>
        <dbReference type="ARBA" id="ARBA00022723"/>
    </source>
</evidence>
<keyword evidence="5 7" id="KW-0472">Membrane</keyword>
<dbReference type="Gene3D" id="3.30.40.10">
    <property type="entry name" value="Zinc/RING finger domain, C3HC4 (zinc finger)"/>
    <property type="match status" value="1"/>
</dbReference>
<comment type="caution">
    <text evidence="9">The sequence shown here is derived from an EMBL/GenBank/DDBJ whole genome shotgun (WGS) entry which is preliminary data.</text>
</comment>
<dbReference type="SUPFAM" id="SSF57850">
    <property type="entry name" value="RING/U-box"/>
    <property type="match status" value="1"/>
</dbReference>
<dbReference type="Pfam" id="PF13639">
    <property type="entry name" value="zf-RING_2"/>
    <property type="match status" value="1"/>
</dbReference>
<keyword evidence="4" id="KW-0862">Zinc</keyword>
<dbReference type="InterPro" id="IPR013083">
    <property type="entry name" value="Znf_RING/FYVE/PHD"/>
</dbReference>
<dbReference type="PANTHER" id="PTHR46151:SF19">
    <property type="entry name" value="NEP1-INTERACTING PROTEIN 1-LIKE ISOFORM X1"/>
    <property type="match status" value="1"/>
</dbReference>
<organism evidence="9 10">
    <name type="scientific">Liquidambar formosana</name>
    <name type="common">Formosan gum</name>
    <dbReference type="NCBI Taxonomy" id="63359"/>
    <lineage>
        <taxon>Eukaryota</taxon>
        <taxon>Viridiplantae</taxon>
        <taxon>Streptophyta</taxon>
        <taxon>Embryophyta</taxon>
        <taxon>Tracheophyta</taxon>
        <taxon>Spermatophyta</taxon>
        <taxon>Magnoliopsida</taxon>
        <taxon>eudicotyledons</taxon>
        <taxon>Gunneridae</taxon>
        <taxon>Pentapetalae</taxon>
        <taxon>Saxifragales</taxon>
        <taxon>Altingiaceae</taxon>
        <taxon>Liquidambar</taxon>
    </lineage>
</organism>
<keyword evidence="7" id="KW-1133">Transmembrane helix</keyword>
<keyword evidence="7" id="KW-0812">Transmembrane</keyword>
<sequence length="223" mass="24755">MEICAYPNFLFLPSASSISSSFSFPIGISAEKVIKFCSPGVSKVISNLFFAIFDFFLIVVGATIGAMTGALIGLKTQRGFIRWTLIGAINGSVFFFEVFKTLLALWHSDDGEIEFFLSLVSYQLLSIDVVDQMGAIERTFEEVPRAKGLSRRRVDEIPKIKITGKNALDASGEGISCSICLQDFQLGEMGRSLPYCRHMFHLCCIDKWLLVHGSCPLCRRILT</sequence>
<feature type="domain" description="RING-type" evidence="8">
    <location>
        <begin position="177"/>
        <end position="219"/>
    </location>
</feature>
<keyword evidence="2" id="KW-0479">Metal-binding</keyword>
<evidence type="ECO:0000256" key="1">
    <source>
        <dbReference type="ARBA" id="ARBA00004370"/>
    </source>
</evidence>
<dbReference type="InterPro" id="IPR001841">
    <property type="entry name" value="Znf_RING"/>
</dbReference>
<dbReference type="PANTHER" id="PTHR46151">
    <property type="entry name" value="NEP1-INTERACTING PROTEIN-LIKE 2"/>
    <property type="match status" value="1"/>
</dbReference>
<keyword evidence="3 6" id="KW-0863">Zinc-finger</keyword>
<proteinExistence type="predicted"/>
<dbReference type="SMART" id="SM00184">
    <property type="entry name" value="RING"/>
    <property type="match status" value="1"/>
</dbReference>
<protein>
    <recommendedName>
        <fullName evidence="8">RING-type domain-containing protein</fullName>
    </recommendedName>
</protein>
<feature type="transmembrane region" description="Helical" evidence="7">
    <location>
        <begin position="48"/>
        <end position="74"/>
    </location>
</feature>
<dbReference type="GO" id="GO:0008270">
    <property type="term" value="F:zinc ion binding"/>
    <property type="evidence" value="ECO:0007669"/>
    <property type="project" value="UniProtKB-KW"/>
</dbReference>
<name>A0AAP0NCS0_LIQFO</name>
<dbReference type="EMBL" id="JBBPBK010000014">
    <property type="protein sequence ID" value="KAK9270543.1"/>
    <property type="molecule type" value="Genomic_DNA"/>
</dbReference>
<dbReference type="GO" id="GO:0016020">
    <property type="term" value="C:membrane"/>
    <property type="evidence" value="ECO:0007669"/>
    <property type="project" value="UniProtKB-SubCell"/>
</dbReference>
<accession>A0AAP0NCS0</accession>
<evidence type="ECO:0000313" key="9">
    <source>
        <dbReference type="EMBL" id="KAK9270543.1"/>
    </source>
</evidence>
<evidence type="ECO:0000259" key="8">
    <source>
        <dbReference type="PROSITE" id="PS50089"/>
    </source>
</evidence>
<dbReference type="AlphaFoldDB" id="A0AAP0NCS0"/>
<dbReference type="PROSITE" id="PS50089">
    <property type="entry name" value="ZF_RING_2"/>
    <property type="match status" value="1"/>
</dbReference>
<evidence type="ECO:0000256" key="6">
    <source>
        <dbReference type="PROSITE-ProRule" id="PRU00175"/>
    </source>
</evidence>
<evidence type="ECO:0000313" key="10">
    <source>
        <dbReference type="Proteomes" id="UP001415857"/>
    </source>
</evidence>
<evidence type="ECO:0000256" key="7">
    <source>
        <dbReference type="SAM" id="Phobius"/>
    </source>
</evidence>
<feature type="transmembrane region" description="Helical" evidence="7">
    <location>
        <begin position="6"/>
        <end position="28"/>
    </location>
</feature>
<dbReference type="Proteomes" id="UP001415857">
    <property type="component" value="Unassembled WGS sequence"/>
</dbReference>